<accession>A0A9W8XRX5</accession>
<evidence type="ECO:0000313" key="3">
    <source>
        <dbReference type="Proteomes" id="UP001140513"/>
    </source>
</evidence>
<comment type="caution">
    <text evidence="2">The sequence shown here is derived from an EMBL/GenBank/DDBJ whole genome shotgun (WGS) entry which is preliminary data.</text>
</comment>
<protein>
    <recommendedName>
        <fullName evidence="1">AB hydrolase-1 domain-containing protein</fullName>
    </recommendedName>
</protein>
<dbReference type="Pfam" id="PF00561">
    <property type="entry name" value="Abhydrolase_1"/>
    <property type="match status" value="1"/>
</dbReference>
<dbReference type="GeneID" id="80907678"/>
<dbReference type="AlphaFoldDB" id="A0A9W8XRX5"/>
<organism evidence="2 3">
    <name type="scientific">Didymosphaeria variabile</name>
    <dbReference type="NCBI Taxonomy" id="1932322"/>
    <lineage>
        <taxon>Eukaryota</taxon>
        <taxon>Fungi</taxon>
        <taxon>Dikarya</taxon>
        <taxon>Ascomycota</taxon>
        <taxon>Pezizomycotina</taxon>
        <taxon>Dothideomycetes</taxon>
        <taxon>Pleosporomycetidae</taxon>
        <taxon>Pleosporales</taxon>
        <taxon>Massarineae</taxon>
        <taxon>Didymosphaeriaceae</taxon>
        <taxon>Didymosphaeria</taxon>
    </lineage>
</organism>
<dbReference type="InterPro" id="IPR050266">
    <property type="entry name" value="AB_hydrolase_sf"/>
</dbReference>
<dbReference type="GO" id="GO:0016020">
    <property type="term" value="C:membrane"/>
    <property type="evidence" value="ECO:0007669"/>
    <property type="project" value="TreeGrafter"/>
</dbReference>
<dbReference type="Proteomes" id="UP001140513">
    <property type="component" value="Unassembled WGS sequence"/>
</dbReference>
<dbReference type="SUPFAM" id="SSF53474">
    <property type="entry name" value="alpha/beta-Hydrolases"/>
    <property type="match status" value="1"/>
</dbReference>
<evidence type="ECO:0000259" key="1">
    <source>
        <dbReference type="Pfam" id="PF00561"/>
    </source>
</evidence>
<evidence type="ECO:0000313" key="2">
    <source>
        <dbReference type="EMBL" id="KAJ4356120.1"/>
    </source>
</evidence>
<dbReference type="EMBL" id="JAPEUX010000003">
    <property type="protein sequence ID" value="KAJ4356120.1"/>
    <property type="molecule type" value="Genomic_DNA"/>
</dbReference>
<feature type="domain" description="AB hydrolase-1" evidence="1">
    <location>
        <begin position="21"/>
        <end position="129"/>
    </location>
</feature>
<proteinExistence type="predicted"/>
<gene>
    <name evidence="2" type="ORF">N0V89_004148</name>
</gene>
<dbReference type="RefSeq" id="XP_056073246.1">
    <property type="nucleotide sequence ID" value="XM_056212938.1"/>
</dbReference>
<dbReference type="PRINTS" id="PR00111">
    <property type="entry name" value="ABHYDROLASE"/>
</dbReference>
<reference evidence="2" key="1">
    <citation type="submission" date="2022-10" db="EMBL/GenBank/DDBJ databases">
        <title>Tapping the CABI collections for fungal endophytes: first genome assemblies for Collariella, Neodidymelliopsis, Ascochyta clinopodiicola, Didymella pomorum, Didymosphaeria variabile, Neocosmospora piperis and Neocucurbitaria cava.</title>
        <authorList>
            <person name="Hill R."/>
        </authorList>
    </citation>
    <scope>NUCLEOTIDE SEQUENCE</scope>
    <source>
        <strain evidence="2">IMI 356815</strain>
    </source>
</reference>
<keyword evidence="3" id="KW-1185">Reference proteome</keyword>
<sequence>MFIQTETFSFNVLYEGNPNAPLVILSHALMANLHLWDSTVLALHVAGYSTIRYDHVGHGSTSRPTENQIGKLHFDDFCLDIERIISAVAPERTPFAIIGCSMGGVLAIRYAMLHPGRVKKVVSCGAPGINSLEESKPKWAERIDLFTREGVAPLAELTVERWIPGPFPEGVRDEALKQTLECTLEGYRACADAIVNYKYRDELGKLQTEDVMILVGEKDSAIGPKELSVELASEIRGGRFMELKDCGHVPPLHRRKEFEKVIVDFFGS</sequence>
<dbReference type="OrthoDB" id="2498029at2759"/>
<dbReference type="InterPro" id="IPR029058">
    <property type="entry name" value="AB_hydrolase_fold"/>
</dbReference>
<dbReference type="PANTHER" id="PTHR43798:SF33">
    <property type="entry name" value="HYDROLASE, PUTATIVE (AFU_ORTHOLOGUE AFUA_2G14860)-RELATED"/>
    <property type="match status" value="1"/>
</dbReference>
<name>A0A9W8XRX5_9PLEO</name>
<dbReference type="PANTHER" id="PTHR43798">
    <property type="entry name" value="MONOACYLGLYCEROL LIPASE"/>
    <property type="match status" value="1"/>
</dbReference>
<dbReference type="Gene3D" id="3.40.50.1820">
    <property type="entry name" value="alpha/beta hydrolase"/>
    <property type="match status" value="1"/>
</dbReference>
<dbReference type="InterPro" id="IPR000073">
    <property type="entry name" value="AB_hydrolase_1"/>
</dbReference>